<evidence type="ECO:0000256" key="4">
    <source>
        <dbReference type="ARBA" id="ARBA00023125"/>
    </source>
</evidence>
<evidence type="ECO:0000259" key="8">
    <source>
        <dbReference type="Pfam" id="PF02229"/>
    </source>
</evidence>
<feature type="compositionally biased region" description="Acidic residues" evidence="7">
    <location>
        <begin position="109"/>
        <end position="126"/>
    </location>
</feature>
<evidence type="ECO:0000256" key="3">
    <source>
        <dbReference type="ARBA" id="ARBA00023015"/>
    </source>
</evidence>
<evidence type="ECO:0000256" key="7">
    <source>
        <dbReference type="SAM" id="MobiDB-lite"/>
    </source>
</evidence>
<dbReference type="InterPro" id="IPR009044">
    <property type="entry name" value="ssDNA-bd_transcriptional_reg"/>
</dbReference>
<dbReference type="GO" id="GO:0003713">
    <property type="term" value="F:transcription coactivator activity"/>
    <property type="evidence" value="ECO:0007669"/>
    <property type="project" value="InterPro"/>
</dbReference>
<name>A0A6A6TY34_9PEZI</name>
<evidence type="ECO:0000256" key="2">
    <source>
        <dbReference type="ARBA" id="ARBA00009001"/>
    </source>
</evidence>
<evidence type="ECO:0000256" key="5">
    <source>
        <dbReference type="ARBA" id="ARBA00023163"/>
    </source>
</evidence>
<reference evidence="9" key="1">
    <citation type="journal article" date="2020" name="Stud. Mycol.">
        <title>101 Dothideomycetes genomes: a test case for predicting lifestyles and emergence of pathogens.</title>
        <authorList>
            <person name="Haridas S."/>
            <person name="Albert R."/>
            <person name="Binder M."/>
            <person name="Bloem J."/>
            <person name="Labutti K."/>
            <person name="Salamov A."/>
            <person name="Andreopoulos B."/>
            <person name="Baker S."/>
            <person name="Barry K."/>
            <person name="Bills G."/>
            <person name="Bluhm B."/>
            <person name="Cannon C."/>
            <person name="Castanera R."/>
            <person name="Culley D."/>
            <person name="Daum C."/>
            <person name="Ezra D."/>
            <person name="Gonzalez J."/>
            <person name="Henrissat B."/>
            <person name="Kuo A."/>
            <person name="Liang C."/>
            <person name="Lipzen A."/>
            <person name="Lutzoni F."/>
            <person name="Magnuson J."/>
            <person name="Mondo S."/>
            <person name="Nolan M."/>
            <person name="Ohm R."/>
            <person name="Pangilinan J."/>
            <person name="Park H.-J."/>
            <person name="Ramirez L."/>
            <person name="Alfaro M."/>
            <person name="Sun H."/>
            <person name="Tritt A."/>
            <person name="Yoshinaga Y."/>
            <person name="Zwiers L.-H."/>
            <person name="Turgeon B."/>
            <person name="Goodwin S."/>
            <person name="Spatafora J."/>
            <person name="Crous P."/>
            <person name="Grigoriev I."/>
        </authorList>
    </citation>
    <scope>NUCLEOTIDE SEQUENCE</scope>
    <source>
        <strain evidence="9">CBS 115976</strain>
    </source>
</reference>
<comment type="similarity">
    <text evidence="2">Belongs to the transcriptional coactivator PC4 family.</text>
</comment>
<keyword evidence="3" id="KW-0805">Transcription regulation</keyword>
<feature type="domain" description="Transcriptional coactivator p15 (PC4) C-terminal" evidence="8">
    <location>
        <begin position="43"/>
        <end position="93"/>
    </location>
</feature>
<evidence type="ECO:0000256" key="1">
    <source>
        <dbReference type="ARBA" id="ARBA00004123"/>
    </source>
</evidence>
<dbReference type="Proteomes" id="UP000799302">
    <property type="component" value="Unassembled WGS sequence"/>
</dbReference>
<keyword evidence="6" id="KW-0539">Nucleus</keyword>
<dbReference type="GO" id="GO:0003677">
    <property type="term" value="F:DNA binding"/>
    <property type="evidence" value="ECO:0007669"/>
    <property type="project" value="UniProtKB-KW"/>
</dbReference>
<dbReference type="GO" id="GO:0060261">
    <property type="term" value="P:positive regulation of transcription initiation by RNA polymerase II"/>
    <property type="evidence" value="ECO:0007669"/>
    <property type="project" value="InterPro"/>
</dbReference>
<dbReference type="InterPro" id="IPR003173">
    <property type="entry name" value="PC4_C"/>
</dbReference>
<organism evidence="9 10">
    <name type="scientific">Microthyrium microscopicum</name>
    <dbReference type="NCBI Taxonomy" id="703497"/>
    <lineage>
        <taxon>Eukaryota</taxon>
        <taxon>Fungi</taxon>
        <taxon>Dikarya</taxon>
        <taxon>Ascomycota</taxon>
        <taxon>Pezizomycotina</taxon>
        <taxon>Dothideomycetes</taxon>
        <taxon>Dothideomycetes incertae sedis</taxon>
        <taxon>Microthyriales</taxon>
        <taxon>Microthyriaceae</taxon>
        <taxon>Microthyrium</taxon>
    </lineage>
</organism>
<keyword evidence="10" id="KW-1185">Reference proteome</keyword>
<dbReference type="GO" id="GO:0005634">
    <property type="term" value="C:nucleus"/>
    <property type="evidence" value="ECO:0007669"/>
    <property type="project" value="UniProtKB-SubCell"/>
</dbReference>
<proteinExistence type="inferred from homology"/>
<dbReference type="PANTHER" id="PTHR13215">
    <property type="entry name" value="RNA POLYMERASE II TRANSCRIPTIONAL COACTIVATOR"/>
    <property type="match status" value="1"/>
</dbReference>
<dbReference type="SUPFAM" id="SSF54447">
    <property type="entry name" value="ssDNA-binding transcriptional regulator domain"/>
    <property type="match status" value="1"/>
</dbReference>
<keyword evidence="4 9" id="KW-0238">DNA-binding</keyword>
<dbReference type="OrthoDB" id="2505440at2759"/>
<feature type="region of interest" description="Disordered" evidence="7">
    <location>
        <begin position="109"/>
        <end position="138"/>
    </location>
</feature>
<protein>
    <submittedName>
        <fullName evidence="9">SsDNA-binding transcriptional regulator</fullName>
    </submittedName>
</protein>
<keyword evidence="5" id="KW-0804">Transcription</keyword>
<dbReference type="AlphaFoldDB" id="A0A6A6TY34"/>
<evidence type="ECO:0000313" key="10">
    <source>
        <dbReference type="Proteomes" id="UP000799302"/>
    </source>
</evidence>
<dbReference type="Gene3D" id="2.30.31.10">
    <property type="entry name" value="Transcriptional Coactivator Pc4, Chain A"/>
    <property type="match status" value="1"/>
</dbReference>
<accession>A0A6A6TY34</accession>
<dbReference type="Pfam" id="PF02229">
    <property type="entry name" value="PC4"/>
    <property type="match status" value="1"/>
</dbReference>
<evidence type="ECO:0000256" key="6">
    <source>
        <dbReference type="ARBA" id="ARBA00023242"/>
    </source>
</evidence>
<dbReference type="EMBL" id="MU004242">
    <property type="protein sequence ID" value="KAF2664620.1"/>
    <property type="molecule type" value="Genomic_DNA"/>
</dbReference>
<sequence>MPRAKRAHEDDSYETSKKVKSVANIVSIAVPKQKKNDDGNAYWELSAKRRVTVDEFKGKTLVALREFYEKDGKLLPGKSGLSMTPEQFGVLVAAVDQIKAVLKDKGIDFEEGIGDPEEDEDAEEEADAKFVVDDEDDE</sequence>
<evidence type="ECO:0000313" key="9">
    <source>
        <dbReference type="EMBL" id="KAF2664620.1"/>
    </source>
</evidence>
<gene>
    <name evidence="9" type="ORF">BT63DRAFT_460113</name>
</gene>
<dbReference type="InterPro" id="IPR045125">
    <property type="entry name" value="Sub1/Tcp4-like"/>
</dbReference>
<comment type="subcellular location">
    <subcellularLocation>
        <location evidence="1">Nucleus</location>
    </subcellularLocation>
</comment>